<reference evidence="3" key="1">
    <citation type="submission" date="2020-06" db="EMBL/GenBank/DDBJ databases">
        <authorList>
            <person name="Li T."/>
            <person name="Hu X."/>
            <person name="Zhang T."/>
            <person name="Song X."/>
            <person name="Zhang H."/>
            <person name="Dai N."/>
            <person name="Sheng W."/>
            <person name="Hou X."/>
            <person name="Wei L."/>
        </authorList>
    </citation>
    <scope>NUCLEOTIDE SEQUENCE</scope>
    <source>
        <strain evidence="3">G02</strain>
        <tissue evidence="3">Leaf</tissue>
    </source>
</reference>
<feature type="domain" description="Retrotransposon Copia-like N-terminal" evidence="2">
    <location>
        <begin position="29"/>
        <end position="75"/>
    </location>
</feature>
<dbReference type="InterPro" id="IPR029472">
    <property type="entry name" value="Copia-like_N"/>
</dbReference>
<reference evidence="3" key="2">
    <citation type="journal article" date="2024" name="Plant">
        <title>Genomic evolution and insights into agronomic trait innovations of Sesamum species.</title>
        <authorList>
            <person name="Miao H."/>
            <person name="Wang L."/>
            <person name="Qu L."/>
            <person name="Liu H."/>
            <person name="Sun Y."/>
            <person name="Le M."/>
            <person name="Wang Q."/>
            <person name="Wei S."/>
            <person name="Zheng Y."/>
            <person name="Lin W."/>
            <person name="Duan Y."/>
            <person name="Cao H."/>
            <person name="Xiong S."/>
            <person name="Wang X."/>
            <person name="Wei L."/>
            <person name="Li C."/>
            <person name="Ma Q."/>
            <person name="Ju M."/>
            <person name="Zhao R."/>
            <person name="Li G."/>
            <person name="Mu C."/>
            <person name="Tian Q."/>
            <person name="Mei H."/>
            <person name="Zhang T."/>
            <person name="Gao T."/>
            <person name="Zhang H."/>
        </authorList>
    </citation>
    <scope>NUCLEOTIDE SEQUENCE</scope>
    <source>
        <strain evidence="3">G02</strain>
    </source>
</reference>
<feature type="compositionally biased region" description="Basic and acidic residues" evidence="1">
    <location>
        <begin position="154"/>
        <end position="163"/>
    </location>
</feature>
<accession>A0AAW2TIM0</accession>
<sequence length="686" mass="76228">MAEAIGSATVAQRSTEAVDQYEKDVLFIHPSKHSNFALTSSSLDGTNVLAWQRAVYVSLGTKMKLGFIDGTFPRPVLGSANFEQWRRVDLMVMQFLMGLHDGFSNERSQILMLDSLPDIKRTFSMIYAVEKQRDLHTDLEKHSNHNAFQLAVNTDKKEGDEKKKGKSFAANADITNEGSDKSSSQNVAEIVAELLKKMQKSDVPSDPLQFSVKFAVSEPNVPSKKLSVPFYSARLCFAGPGHASAQAIKHILNIDCNEFNLEVPCDVCHKAKQSRLQFSVSSSHATAIFDLIHMDLWGPYKANSMSGCAYVLTLVDDHSRSVWTFLKQKNQVSSILKNFCTLVHNQFDKVSLHSDNMIAHLVQPNVLIAENDSHHTPSTEISQGHDNTASNVVPLRRSRRQSHRPGWLDDFIFSTSDPSLLLHCDSAYSTFVASLSILQEPSSFAEAVKHVECQDAMKTELNALERNCTWKLTPLPMGKKPIGLKLLPHPFLWVSSLVRTVVDYFVDPERYRRLVGHLLYLGYTRPDISHSVQQLSQFLQRPCDLHWNAAVHVVRYLKGIATKGLFLSSASSYELRAYCDADWASCTDSRRSLTGFCVFFGNALISWKTKKQSTVSRSTARQNTGAWLLLSVNCVGCHISSLILLGLATLQPSPTCGGNVELIHPDEEAAIQEKGVDNAVAVLDAG</sequence>
<proteinExistence type="predicted"/>
<dbReference type="Gene3D" id="3.30.420.10">
    <property type="entry name" value="Ribonuclease H-like superfamily/Ribonuclease H"/>
    <property type="match status" value="1"/>
</dbReference>
<dbReference type="PANTHER" id="PTHR11439:SF465">
    <property type="entry name" value="REVERSE TRANSCRIPTASE TY1_COPIA-TYPE DOMAIN-CONTAINING PROTEIN"/>
    <property type="match status" value="1"/>
</dbReference>
<evidence type="ECO:0000256" key="1">
    <source>
        <dbReference type="SAM" id="MobiDB-lite"/>
    </source>
</evidence>
<dbReference type="AlphaFoldDB" id="A0AAW2TIM0"/>
<name>A0AAW2TIM0_SESRA</name>
<dbReference type="Pfam" id="PF14244">
    <property type="entry name" value="Retrotran_gag_3"/>
    <property type="match status" value="1"/>
</dbReference>
<dbReference type="InterPro" id="IPR012337">
    <property type="entry name" value="RNaseH-like_sf"/>
</dbReference>
<dbReference type="SUPFAM" id="SSF53098">
    <property type="entry name" value="Ribonuclease H-like"/>
    <property type="match status" value="1"/>
</dbReference>
<dbReference type="GO" id="GO:0003676">
    <property type="term" value="F:nucleic acid binding"/>
    <property type="evidence" value="ECO:0007669"/>
    <property type="project" value="InterPro"/>
</dbReference>
<protein>
    <submittedName>
        <fullName evidence="3">Retrovirus-related Pol polyprotein from transposon RE2</fullName>
    </submittedName>
</protein>
<gene>
    <name evidence="3" type="ORF">Sradi_2080800</name>
</gene>
<dbReference type="PANTHER" id="PTHR11439">
    <property type="entry name" value="GAG-POL-RELATED RETROTRANSPOSON"/>
    <property type="match status" value="1"/>
</dbReference>
<evidence type="ECO:0000313" key="3">
    <source>
        <dbReference type="EMBL" id="KAL0404400.1"/>
    </source>
</evidence>
<evidence type="ECO:0000259" key="2">
    <source>
        <dbReference type="Pfam" id="PF14244"/>
    </source>
</evidence>
<dbReference type="CDD" id="cd09272">
    <property type="entry name" value="RNase_HI_RT_Ty1"/>
    <property type="match status" value="1"/>
</dbReference>
<organism evidence="3">
    <name type="scientific">Sesamum radiatum</name>
    <name type="common">Black benniseed</name>
    <dbReference type="NCBI Taxonomy" id="300843"/>
    <lineage>
        <taxon>Eukaryota</taxon>
        <taxon>Viridiplantae</taxon>
        <taxon>Streptophyta</taxon>
        <taxon>Embryophyta</taxon>
        <taxon>Tracheophyta</taxon>
        <taxon>Spermatophyta</taxon>
        <taxon>Magnoliopsida</taxon>
        <taxon>eudicotyledons</taxon>
        <taxon>Gunneridae</taxon>
        <taxon>Pentapetalae</taxon>
        <taxon>asterids</taxon>
        <taxon>lamiids</taxon>
        <taxon>Lamiales</taxon>
        <taxon>Pedaliaceae</taxon>
        <taxon>Sesamum</taxon>
    </lineage>
</organism>
<feature type="region of interest" description="Disordered" evidence="1">
    <location>
        <begin position="153"/>
        <end position="181"/>
    </location>
</feature>
<dbReference type="InterPro" id="IPR036397">
    <property type="entry name" value="RNaseH_sf"/>
</dbReference>
<dbReference type="EMBL" id="JACGWJ010000008">
    <property type="protein sequence ID" value="KAL0404400.1"/>
    <property type="molecule type" value="Genomic_DNA"/>
</dbReference>
<comment type="caution">
    <text evidence="3">The sequence shown here is derived from an EMBL/GenBank/DDBJ whole genome shotgun (WGS) entry which is preliminary data.</text>
</comment>